<dbReference type="GO" id="GO:0000423">
    <property type="term" value="P:mitophagy"/>
    <property type="evidence" value="ECO:0007669"/>
    <property type="project" value="UniProtKB-ARBA"/>
</dbReference>
<dbReference type="InParanoid" id="A0A165U6B2"/>
<dbReference type="InterPro" id="IPR051557">
    <property type="entry name" value="NipSnap_domain"/>
</dbReference>
<dbReference type="PANTHER" id="PTHR21017:SF17">
    <property type="entry name" value="PROTEIN NIPSNAP"/>
    <property type="match status" value="1"/>
</dbReference>
<accession>A0A165U6B2</accession>
<sequence length="267" mass="30807">MSFLTPVVNLTRKATFGFAQRHVSVKSILHGSPEAKQAGDVDIQHHSKLIARGKYVHGFEVHRVKPETTEKYIEAAEEYYTGLREDTDLHVKLTGNWQVVVGEQDTFYHILEYENYNGYDRTTAMLRGSKHEKAYKKMLPYLISRSSQLNQEFAFFPTAPPHAQGGIFELRSYQLRPGALLEWEHVWRGGIEARRKLVAPIGAWFSQVGRLHQVHHMWQYPDLETRKEMREQAWKVDGWAQTVSKTAQLAKTMDAFILSPLPFSPLK</sequence>
<dbReference type="AlphaFoldDB" id="A0A165U6B2"/>
<dbReference type="GO" id="GO:0005739">
    <property type="term" value="C:mitochondrion"/>
    <property type="evidence" value="ECO:0007669"/>
    <property type="project" value="TreeGrafter"/>
</dbReference>
<dbReference type="STRING" id="1314782.A0A165U6B2"/>
<reference evidence="3 4" key="1">
    <citation type="journal article" date="2016" name="Mol. Biol. Evol.">
        <title>Comparative Genomics of Early-Diverging Mushroom-Forming Fungi Provides Insights into the Origins of Lignocellulose Decay Capabilities.</title>
        <authorList>
            <person name="Nagy L.G."/>
            <person name="Riley R."/>
            <person name="Tritt A."/>
            <person name="Adam C."/>
            <person name="Daum C."/>
            <person name="Floudas D."/>
            <person name="Sun H."/>
            <person name="Yadav J.S."/>
            <person name="Pangilinan J."/>
            <person name="Larsson K.H."/>
            <person name="Matsuura K."/>
            <person name="Barry K."/>
            <person name="Labutti K."/>
            <person name="Kuo R."/>
            <person name="Ohm R.A."/>
            <person name="Bhattacharya S.S."/>
            <person name="Shirouzu T."/>
            <person name="Yoshinaga Y."/>
            <person name="Martin F.M."/>
            <person name="Grigoriev I.V."/>
            <person name="Hibbett D.S."/>
        </authorList>
    </citation>
    <scope>NUCLEOTIDE SEQUENCE [LARGE SCALE GENOMIC DNA]</scope>
    <source>
        <strain evidence="3 4">HHB14362 ss-1</strain>
    </source>
</reference>
<protein>
    <submittedName>
        <fullName evidence="3">NIPSNAP-domain-containing protein</fullName>
    </submittedName>
</protein>
<dbReference type="SUPFAM" id="SSF54909">
    <property type="entry name" value="Dimeric alpha+beta barrel"/>
    <property type="match status" value="2"/>
</dbReference>
<organism evidence="3 4">
    <name type="scientific">Neolentinus lepideus HHB14362 ss-1</name>
    <dbReference type="NCBI Taxonomy" id="1314782"/>
    <lineage>
        <taxon>Eukaryota</taxon>
        <taxon>Fungi</taxon>
        <taxon>Dikarya</taxon>
        <taxon>Basidiomycota</taxon>
        <taxon>Agaricomycotina</taxon>
        <taxon>Agaricomycetes</taxon>
        <taxon>Gloeophyllales</taxon>
        <taxon>Gloeophyllaceae</taxon>
        <taxon>Neolentinus</taxon>
    </lineage>
</organism>
<dbReference type="Pfam" id="PF07978">
    <property type="entry name" value="NIPSNAP"/>
    <property type="match status" value="1"/>
</dbReference>
<dbReference type="InterPro" id="IPR011008">
    <property type="entry name" value="Dimeric_a/b-barrel"/>
</dbReference>
<evidence type="ECO:0000256" key="1">
    <source>
        <dbReference type="ARBA" id="ARBA00005291"/>
    </source>
</evidence>
<evidence type="ECO:0000313" key="4">
    <source>
        <dbReference type="Proteomes" id="UP000076761"/>
    </source>
</evidence>
<comment type="similarity">
    <text evidence="1">Belongs to the NipSnap family.</text>
</comment>
<dbReference type="InterPro" id="IPR012577">
    <property type="entry name" value="NIPSNAP"/>
</dbReference>
<dbReference type="PANTHER" id="PTHR21017">
    <property type="entry name" value="NIPSNAP-RELATED"/>
    <property type="match status" value="1"/>
</dbReference>
<evidence type="ECO:0000259" key="2">
    <source>
        <dbReference type="Pfam" id="PF07978"/>
    </source>
</evidence>
<dbReference type="Gene3D" id="3.30.70.100">
    <property type="match status" value="2"/>
</dbReference>
<evidence type="ECO:0000313" key="3">
    <source>
        <dbReference type="EMBL" id="KZT27707.1"/>
    </source>
</evidence>
<gene>
    <name evidence="3" type="ORF">NEOLEDRAFT_1130790</name>
</gene>
<dbReference type="FunFam" id="3.30.70.100:FF:000004">
    <property type="entry name" value="NIPSNAP family protein"/>
    <property type="match status" value="1"/>
</dbReference>
<proteinExistence type="inferred from homology"/>
<dbReference type="EMBL" id="KV425561">
    <property type="protein sequence ID" value="KZT27707.1"/>
    <property type="molecule type" value="Genomic_DNA"/>
</dbReference>
<feature type="domain" description="NIPSNAP" evidence="2">
    <location>
        <begin position="168"/>
        <end position="265"/>
    </location>
</feature>
<keyword evidence="4" id="KW-1185">Reference proteome</keyword>
<name>A0A165U6B2_9AGAM</name>
<dbReference type="OrthoDB" id="10262843at2759"/>
<dbReference type="Proteomes" id="UP000076761">
    <property type="component" value="Unassembled WGS sequence"/>
</dbReference>